<dbReference type="GO" id="GO:0005524">
    <property type="term" value="F:ATP binding"/>
    <property type="evidence" value="ECO:0007669"/>
    <property type="project" value="InterPro"/>
</dbReference>
<comment type="caution">
    <text evidence="4">The sequence shown here is derived from an EMBL/GenBank/DDBJ whole genome shotgun (WGS) entry which is preliminary data.</text>
</comment>
<feature type="compositionally biased region" description="Basic and acidic residues" evidence="2">
    <location>
        <begin position="51"/>
        <end position="77"/>
    </location>
</feature>
<feature type="compositionally biased region" description="Polar residues" evidence="2">
    <location>
        <begin position="104"/>
        <end position="116"/>
    </location>
</feature>
<accession>A0A956NHJ8</accession>
<evidence type="ECO:0000313" key="4">
    <source>
        <dbReference type="EMBL" id="MCA9758846.1"/>
    </source>
</evidence>
<dbReference type="PROSITE" id="PS00108">
    <property type="entry name" value="PROTEIN_KINASE_ST"/>
    <property type="match status" value="1"/>
</dbReference>
<reference evidence="4" key="1">
    <citation type="submission" date="2020-04" db="EMBL/GenBank/DDBJ databases">
        <authorList>
            <person name="Zhang T."/>
        </authorList>
    </citation>
    <scope>NUCLEOTIDE SEQUENCE</scope>
    <source>
        <strain evidence="4">HKST-UBA02</strain>
    </source>
</reference>
<dbReference type="InterPro" id="IPR008271">
    <property type="entry name" value="Ser/Thr_kinase_AS"/>
</dbReference>
<feature type="region of interest" description="Disordered" evidence="2">
    <location>
        <begin position="867"/>
        <end position="903"/>
    </location>
</feature>
<dbReference type="Pfam" id="PF25872">
    <property type="entry name" value="HTH_77"/>
    <property type="match status" value="1"/>
</dbReference>
<feature type="region of interest" description="Disordered" evidence="2">
    <location>
        <begin position="301"/>
        <end position="328"/>
    </location>
</feature>
<sequence>MADSHEQAGSRSPGEDAHENTGDVRPTNETGRVPDGGRDADDTYELTADIDDTHDVTDHPDDTHDVTGDLDGTHEVTGDLDDTQQVTGDIDVTDDVDGMHSDTEAFSNASPTSALTSPEAGTPAGVTTGVTAGAAPRAAAGAAAGAGVANTRTFAPGQVIARRFRIDDYLAEGGMGQVYRAHDLELDVPLALKTIHPRIASNAAFLRLFKQEVLLARSISHPNVCRIFDLWRDEGSGVWFLTMEFLAGETLSKQIRTRGAFSTGDSLPLARQMAEALDAAHRAGIVHRDFKSPNVVVVYRDDDGKRSGDGDTKGSGAGTANDNDTGNHAVGRAVITDFGLAVTVETGETAQTAAAGSSRAGAGVGAIVGTPAYMAPEQVSGGSIGPASDLYALGVVLFEMCTGRLPFRGKSALETARAHLEIAPPDPRTLTAAIDETWGSAILRLLAKKPGERFATGHDAILALEGRSGEGRAVPHSLPAERDAFVGRNEELRSIDEHFGSRDLESRPNAEIGGATSIGRAADIGTAAAPDTSLLAGADKGAGSLPPASPSARAGAPDPSGSRLLTLLGTGGTGKTRLAQKYGWDSLLRWPGGVWFCEVSEARTELGVARAVASSLRVPLGRQDPIPQLGNAIAGRGRCLIILDNFEQVVDTAGATIGLWLAQAPDARFLVTSRQRLQLDGETVHEVAPLDPMTRGVELFEVRAWGHRPGFMVESSNQKQIQEIVRRLDGLPLAIEMAASRLRGMNAAQLEAGLADRFRILAGAKEGRHATMQATLDWSWDLLSPLEQSVITQLSVFEGGFDLEAAEAVAGLPGNVPGDDAADVLVLDVLQSLVDKSWLRTKAVFGAPRFEMYATVQDYASAKLEARSSRTAAPDGEGAPGTAVSGMNASGAPASGSDAGGAEASDVEVRHGVHYARMGTADAIESLSLAGGATKQTALNLELDNCVVACRRALDRGDGAVAAGTYLAAASVLRNSGPFLLSLELGRQVLPATRDADLRARVLIALATICLYSGEMEESREHFEAALAIHRTEGDRQHEGRVLGNLATLLRVQSQLDDARRLYQESLAIHREIGDRHGEAIVLANLGNFENEQGRTETALEFYSTALSINREIGDRVAEAMALNNLGLVHQSEGRLEMSREYYEEALTIHREVGNRRSEALVLGNLANLYTDQGDLETGEESYEAALSIYRDLGERASLAVVRGNLGLLYADHGRPDAALEQYEAALAIHRAVSNRRFEGIVLGFLGALHLSEERFDAARLCLEPALEIHREIGNRGYEGIALGSFGILHFREGRMGEARKCLEESIAIHRELTDRLLLAKALCDLGEFEVRAGDLPTARAAMAEAEAIQAELALGTESDLAAKVASLREALARG</sequence>
<reference evidence="4" key="2">
    <citation type="journal article" date="2021" name="Microbiome">
        <title>Successional dynamics and alternative stable states in a saline activated sludge microbial community over 9 years.</title>
        <authorList>
            <person name="Wang Y."/>
            <person name="Ye J."/>
            <person name="Ju F."/>
            <person name="Liu L."/>
            <person name="Boyd J.A."/>
            <person name="Deng Y."/>
            <person name="Parks D.H."/>
            <person name="Jiang X."/>
            <person name="Yin X."/>
            <person name="Woodcroft B.J."/>
            <person name="Tyson G.W."/>
            <person name="Hugenholtz P."/>
            <person name="Polz M.F."/>
            <person name="Zhang T."/>
        </authorList>
    </citation>
    <scope>NUCLEOTIDE SEQUENCE</scope>
    <source>
        <strain evidence="4">HKST-UBA02</strain>
    </source>
</reference>
<dbReference type="InterPro" id="IPR011009">
    <property type="entry name" value="Kinase-like_dom_sf"/>
</dbReference>
<dbReference type="Pfam" id="PF13424">
    <property type="entry name" value="TPR_12"/>
    <property type="match status" value="4"/>
</dbReference>
<keyword evidence="1" id="KW-0802">TPR repeat</keyword>
<dbReference type="CDD" id="cd14014">
    <property type="entry name" value="STKc_PknB_like"/>
    <property type="match status" value="1"/>
</dbReference>
<dbReference type="EMBL" id="JAGQHS010000220">
    <property type="protein sequence ID" value="MCA9758846.1"/>
    <property type="molecule type" value="Genomic_DNA"/>
</dbReference>
<feature type="compositionally biased region" description="Low complexity" evidence="2">
    <location>
        <begin position="541"/>
        <end position="561"/>
    </location>
</feature>
<evidence type="ECO:0000259" key="3">
    <source>
        <dbReference type="PROSITE" id="PS50011"/>
    </source>
</evidence>
<evidence type="ECO:0000313" key="5">
    <source>
        <dbReference type="Proteomes" id="UP000739538"/>
    </source>
</evidence>
<protein>
    <submittedName>
        <fullName evidence="4">Tetratricopeptide repeat protein</fullName>
    </submittedName>
</protein>
<dbReference type="Proteomes" id="UP000739538">
    <property type="component" value="Unassembled WGS sequence"/>
</dbReference>
<dbReference type="InterPro" id="IPR019734">
    <property type="entry name" value="TPR_rpt"/>
</dbReference>
<dbReference type="GO" id="GO:0004672">
    <property type="term" value="F:protein kinase activity"/>
    <property type="evidence" value="ECO:0007669"/>
    <property type="project" value="InterPro"/>
</dbReference>
<dbReference type="Gene3D" id="1.10.510.10">
    <property type="entry name" value="Transferase(Phosphotransferase) domain 1"/>
    <property type="match status" value="1"/>
</dbReference>
<dbReference type="PROSITE" id="PS50011">
    <property type="entry name" value="PROTEIN_KINASE_DOM"/>
    <property type="match status" value="1"/>
</dbReference>
<dbReference type="PANTHER" id="PTHR47691:SF3">
    <property type="entry name" value="HTH-TYPE TRANSCRIPTIONAL REGULATOR RV0890C-RELATED"/>
    <property type="match status" value="1"/>
</dbReference>
<dbReference type="SMART" id="SM00028">
    <property type="entry name" value="TPR"/>
    <property type="match status" value="9"/>
</dbReference>
<feature type="compositionally biased region" description="Basic and acidic residues" evidence="2">
    <location>
        <begin position="301"/>
        <end position="312"/>
    </location>
</feature>
<feature type="domain" description="Protein kinase" evidence="3">
    <location>
        <begin position="164"/>
        <end position="479"/>
    </location>
</feature>
<feature type="compositionally biased region" description="Basic and acidic residues" evidence="2">
    <location>
        <begin position="1"/>
        <end position="22"/>
    </location>
</feature>
<dbReference type="Gene3D" id="3.40.50.300">
    <property type="entry name" value="P-loop containing nucleotide triphosphate hydrolases"/>
    <property type="match status" value="1"/>
</dbReference>
<feature type="compositionally biased region" description="Low complexity" evidence="2">
    <location>
        <begin position="120"/>
        <end position="129"/>
    </location>
</feature>
<feature type="compositionally biased region" description="Low complexity" evidence="2">
    <location>
        <begin position="889"/>
        <end position="903"/>
    </location>
</feature>
<evidence type="ECO:0000256" key="2">
    <source>
        <dbReference type="SAM" id="MobiDB-lite"/>
    </source>
</evidence>
<dbReference type="SUPFAM" id="SSF56112">
    <property type="entry name" value="Protein kinase-like (PK-like)"/>
    <property type="match status" value="1"/>
</dbReference>
<proteinExistence type="predicted"/>
<dbReference type="Gene3D" id="3.30.200.20">
    <property type="entry name" value="Phosphorylase Kinase, domain 1"/>
    <property type="match status" value="1"/>
</dbReference>
<evidence type="ECO:0000256" key="1">
    <source>
        <dbReference type="PROSITE-ProRule" id="PRU00339"/>
    </source>
</evidence>
<dbReference type="PANTHER" id="PTHR47691">
    <property type="entry name" value="REGULATOR-RELATED"/>
    <property type="match status" value="1"/>
</dbReference>
<dbReference type="InterPro" id="IPR000719">
    <property type="entry name" value="Prot_kinase_dom"/>
</dbReference>
<dbReference type="SUPFAM" id="SSF48452">
    <property type="entry name" value="TPR-like"/>
    <property type="match status" value="3"/>
</dbReference>
<organism evidence="4 5">
    <name type="scientific">Eiseniibacteriota bacterium</name>
    <dbReference type="NCBI Taxonomy" id="2212470"/>
    <lineage>
        <taxon>Bacteria</taxon>
        <taxon>Candidatus Eiseniibacteriota</taxon>
    </lineage>
</organism>
<dbReference type="PROSITE" id="PS50005">
    <property type="entry name" value="TPR"/>
    <property type="match status" value="2"/>
</dbReference>
<dbReference type="SUPFAM" id="SSF52540">
    <property type="entry name" value="P-loop containing nucleoside triphosphate hydrolases"/>
    <property type="match status" value="1"/>
</dbReference>
<feature type="repeat" description="TPR" evidence="1">
    <location>
        <begin position="1080"/>
        <end position="1113"/>
    </location>
</feature>
<dbReference type="Gene3D" id="1.25.40.10">
    <property type="entry name" value="Tetratricopeptide repeat domain"/>
    <property type="match status" value="2"/>
</dbReference>
<feature type="region of interest" description="Disordered" evidence="2">
    <location>
        <begin position="538"/>
        <end position="561"/>
    </location>
</feature>
<gene>
    <name evidence="4" type="ORF">KDA27_23835</name>
</gene>
<dbReference type="InterPro" id="IPR027417">
    <property type="entry name" value="P-loop_NTPase"/>
</dbReference>
<dbReference type="InterPro" id="IPR058852">
    <property type="entry name" value="HTH_77"/>
</dbReference>
<name>A0A956NHJ8_UNCEI</name>
<dbReference type="InterPro" id="IPR011990">
    <property type="entry name" value="TPR-like_helical_dom_sf"/>
</dbReference>
<feature type="region of interest" description="Disordered" evidence="2">
    <location>
        <begin position="1"/>
        <end position="129"/>
    </location>
</feature>
<dbReference type="PRINTS" id="PR00364">
    <property type="entry name" value="DISEASERSIST"/>
</dbReference>
<feature type="repeat" description="TPR" evidence="1">
    <location>
        <begin position="1120"/>
        <end position="1153"/>
    </location>
</feature>
<dbReference type="Pfam" id="PF00069">
    <property type="entry name" value="Pkinase"/>
    <property type="match status" value="1"/>
</dbReference>